<dbReference type="OrthoDB" id="795853at2"/>
<dbReference type="Gene3D" id="3.40.50.2300">
    <property type="match status" value="1"/>
</dbReference>
<dbReference type="RefSeq" id="WP_100342116.1">
    <property type="nucleotide sequence ID" value="NZ_PGFJ01000002.1"/>
</dbReference>
<dbReference type="AlphaFoldDB" id="A0A2H9VNA0"/>
<evidence type="ECO:0000256" key="1">
    <source>
        <dbReference type="ARBA" id="ARBA00022553"/>
    </source>
</evidence>
<proteinExistence type="predicted"/>
<dbReference type="EMBL" id="PGFJ01000002">
    <property type="protein sequence ID" value="PJJ79805.1"/>
    <property type="molecule type" value="Genomic_DNA"/>
</dbReference>
<dbReference type="Pfam" id="PF00072">
    <property type="entry name" value="Response_reg"/>
    <property type="match status" value="1"/>
</dbReference>
<dbReference type="InterPro" id="IPR011006">
    <property type="entry name" value="CheY-like_superfamily"/>
</dbReference>
<protein>
    <submittedName>
        <fullName evidence="4">Response regulator receiver domain-containing protein</fullName>
    </submittedName>
</protein>
<reference evidence="4 5" key="1">
    <citation type="submission" date="2017-11" db="EMBL/GenBank/DDBJ databases">
        <title>Genomic Encyclopedia of Archaeal and Bacterial Type Strains, Phase II (KMG-II): From Individual Species to Whole Genera.</title>
        <authorList>
            <person name="Goeker M."/>
        </authorList>
    </citation>
    <scope>NUCLEOTIDE SEQUENCE [LARGE SCALE GENOMIC DNA]</scope>
    <source>
        <strain evidence="4 5">DSM 28175</strain>
    </source>
</reference>
<evidence type="ECO:0000313" key="4">
    <source>
        <dbReference type="EMBL" id="PJJ79805.1"/>
    </source>
</evidence>
<dbReference type="InterPro" id="IPR050595">
    <property type="entry name" value="Bact_response_regulator"/>
</dbReference>
<evidence type="ECO:0000256" key="2">
    <source>
        <dbReference type="PROSITE-ProRule" id="PRU00169"/>
    </source>
</evidence>
<keyword evidence="1 2" id="KW-0597">Phosphoprotein</keyword>
<feature type="domain" description="Response regulatory" evidence="3">
    <location>
        <begin position="4"/>
        <end position="119"/>
    </location>
</feature>
<accession>A0A2H9VNA0</accession>
<comment type="caution">
    <text evidence="4">The sequence shown here is derived from an EMBL/GenBank/DDBJ whole genome shotgun (WGS) entry which is preliminary data.</text>
</comment>
<keyword evidence="5" id="KW-1185">Reference proteome</keyword>
<dbReference type="GO" id="GO:0000160">
    <property type="term" value="P:phosphorelay signal transduction system"/>
    <property type="evidence" value="ECO:0007669"/>
    <property type="project" value="InterPro"/>
</dbReference>
<gene>
    <name evidence="4" type="ORF">CLV57_2944</name>
</gene>
<evidence type="ECO:0000259" key="3">
    <source>
        <dbReference type="PROSITE" id="PS50110"/>
    </source>
</evidence>
<evidence type="ECO:0000313" key="5">
    <source>
        <dbReference type="Proteomes" id="UP000242687"/>
    </source>
</evidence>
<dbReference type="PANTHER" id="PTHR44591">
    <property type="entry name" value="STRESS RESPONSE REGULATOR PROTEIN 1"/>
    <property type="match status" value="1"/>
</dbReference>
<dbReference type="SMART" id="SM00448">
    <property type="entry name" value="REC"/>
    <property type="match status" value="1"/>
</dbReference>
<dbReference type="PROSITE" id="PS50110">
    <property type="entry name" value="RESPONSE_REGULATORY"/>
    <property type="match status" value="1"/>
</dbReference>
<sequence length="126" mass="13887">MTRKVLVIDDNNDLLDLLREALSAEGYEVDCLPQIDNIYEAVLQSRAGLIIVDFILDGINGGELCHQIKINPRTSHIPVIMISGYTRVLESLGGDYGADHFLSKPFDLSELVDTVNNLFPKGESVA</sequence>
<name>A0A2H9VNA0_9SPHI</name>
<dbReference type="PANTHER" id="PTHR44591:SF3">
    <property type="entry name" value="RESPONSE REGULATORY DOMAIN-CONTAINING PROTEIN"/>
    <property type="match status" value="1"/>
</dbReference>
<dbReference type="SUPFAM" id="SSF52172">
    <property type="entry name" value="CheY-like"/>
    <property type="match status" value="1"/>
</dbReference>
<organism evidence="4 5">
    <name type="scientific">Mucilaginibacter auburnensis</name>
    <dbReference type="NCBI Taxonomy" id="1457233"/>
    <lineage>
        <taxon>Bacteria</taxon>
        <taxon>Pseudomonadati</taxon>
        <taxon>Bacteroidota</taxon>
        <taxon>Sphingobacteriia</taxon>
        <taxon>Sphingobacteriales</taxon>
        <taxon>Sphingobacteriaceae</taxon>
        <taxon>Mucilaginibacter</taxon>
    </lineage>
</organism>
<dbReference type="InterPro" id="IPR001789">
    <property type="entry name" value="Sig_transdc_resp-reg_receiver"/>
</dbReference>
<feature type="modified residue" description="4-aspartylphosphate" evidence="2">
    <location>
        <position position="53"/>
    </location>
</feature>
<dbReference type="Proteomes" id="UP000242687">
    <property type="component" value="Unassembled WGS sequence"/>
</dbReference>